<proteinExistence type="predicted"/>
<name>A0A1F2P9U9_9EURY</name>
<accession>A0A1F2P9U9</accession>
<dbReference type="Proteomes" id="UP000186940">
    <property type="component" value="Unassembled WGS sequence"/>
</dbReference>
<protein>
    <submittedName>
        <fullName evidence="1">Coenzyme PQQ biosynthesis protein D</fullName>
    </submittedName>
</protein>
<dbReference type="Gene3D" id="1.10.10.1150">
    <property type="entry name" value="Coenzyme PQQ synthesis protein D (PqqD)"/>
    <property type="match status" value="1"/>
</dbReference>
<dbReference type="EMBL" id="LYOS01000002">
    <property type="protein sequence ID" value="OFV68107.1"/>
    <property type="molecule type" value="Genomic_DNA"/>
</dbReference>
<dbReference type="InterPro" id="IPR041881">
    <property type="entry name" value="PqqD_sf"/>
</dbReference>
<dbReference type="STRING" id="1838285.SCAL_000747"/>
<comment type="caution">
    <text evidence="1">The sequence shown here is derived from an EMBL/GenBank/DDBJ whole genome shotgun (WGS) entry which is preliminary data.</text>
</comment>
<dbReference type="AlphaFoldDB" id="A0A1F2P9U9"/>
<organism evidence="1 2">
    <name type="scientific">Candidatus Syntropharchaeum caldarium</name>
    <dbReference type="NCBI Taxonomy" id="1838285"/>
    <lineage>
        <taxon>Archaea</taxon>
        <taxon>Methanobacteriati</taxon>
        <taxon>Methanobacteriota</taxon>
        <taxon>Stenosarchaea group</taxon>
        <taxon>Methanomicrobia</taxon>
        <taxon>Methanosarcinales</taxon>
        <taxon>ANME-2 cluster</taxon>
        <taxon>Candidatus Syntropharchaeum</taxon>
    </lineage>
</organism>
<evidence type="ECO:0000313" key="2">
    <source>
        <dbReference type="Proteomes" id="UP000186940"/>
    </source>
</evidence>
<sequence>MAVGNPKLKDSIELEEKSAYITRTSEAGMMLVDYKTNEVFEANETASIIVRLCDGKHTVDEIVDEIYANYDAQRSVIEKDVNQILKKMSEMKIIEM</sequence>
<gene>
    <name evidence="1" type="ORF">SCAL_000747</name>
</gene>
<dbReference type="InterPro" id="IPR008792">
    <property type="entry name" value="PQQD"/>
</dbReference>
<evidence type="ECO:0000313" key="1">
    <source>
        <dbReference type="EMBL" id="OFV68107.1"/>
    </source>
</evidence>
<keyword evidence="2" id="KW-1185">Reference proteome</keyword>
<reference evidence="1" key="1">
    <citation type="submission" date="2016-05" db="EMBL/GenBank/DDBJ databases">
        <title>Microbial consortia oxidize butane by reversing methanogenesis.</title>
        <authorList>
            <person name="Laso-Perez R."/>
            <person name="Richter M."/>
            <person name="Wegener G."/>
            <person name="Musat F."/>
        </authorList>
    </citation>
    <scope>NUCLEOTIDE SEQUENCE [LARGE SCALE GENOMIC DNA]</scope>
    <source>
        <strain evidence="1">BOX2</strain>
    </source>
</reference>
<dbReference type="Pfam" id="PF05402">
    <property type="entry name" value="PqqD"/>
    <property type="match status" value="1"/>
</dbReference>